<evidence type="ECO:0000313" key="4">
    <source>
        <dbReference type="Proteomes" id="UP000006727"/>
    </source>
</evidence>
<evidence type="ECO:0000259" key="1">
    <source>
        <dbReference type="Pfam" id="PF13460"/>
    </source>
</evidence>
<dbReference type="GO" id="GO:0005739">
    <property type="term" value="C:mitochondrion"/>
    <property type="evidence" value="ECO:0000318"/>
    <property type="project" value="GO_Central"/>
</dbReference>
<dbReference type="EnsemblPlants" id="Pp3c18_5720V3.1">
    <property type="protein sequence ID" value="PAC:32982791.CDS.1"/>
    <property type="gene ID" value="Pp3c18_5720"/>
</dbReference>
<dbReference type="InterPro" id="IPR036291">
    <property type="entry name" value="NAD(P)-bd_dom_sf"/>
</dbReference>
<dbReference type="EMBL" id="ABEU02000018">
    <property type="protein sequence ID" value="PNR34878.1"/>
    <property type="molecule type" value="Genomic_DNA"/>
</dbReference>
<sequence>MAGRGGKQALQHLHRLRVSSSVGDGAVRASHARYSVSTATGVPLAETTEAETVESTSAGRKKLLVLGGSGYVGTHVCKEALSKGISVASLSRSGRPGVAEPWSQDVEWIKGDLFHPSNWRNELSDVSAVISCVGGFGSNQQMQKINGVANVQAIRAAADAGVERFVFVSAHDFGLPSFVMRGYYAGKRTAEDELLQKFPYSGVILRPGFIHGIRQVGTYKLPLNIIGSPLELVFKNLKAASQVPVVGKLLVPPVKVVTVAKVAVKSAMDNSVPPGVMDVWGIMRLGGDL</sequence>
<gene>
    <name evidence="3" type="primary">LOC112295626</name>
    <name evidence="2" type="ORF">PHYPA_022776</name>
</gene>
<reference evidence="2 4" key="2">
    <citation type="journal article" date="2018" name="Plant J.">
        <title>The Physcomitrella patens chromosome-scale assembly reveals moss genome structure and evolution.</title>
        <authorList>
            <person name="Lang D."/>
            <person name="Ullrich K.K."/>
            <person name="Murat F."/>
            <person name="Fuchs J."/>
            <person name="Jenkins J."/>
            <person name="Haas F.B."/>
            <person name="Piednoel M."/>
            <person name="Gundlach H."/>
            <person name="Van Bel M."/>
            <person name="Meyberg R."/>
            <person name="Vives C."/>
            <person name="Morata J."/>
            <person name="Symeonidi A."/>
            <person name="Hiss M."/>
            <person name="Muchero W."/>
            <person name="Kamisugi Y."/>
            <person name="Saleh O."/>
            <person name="Blanc G."/>
            <person name="Decker E.L."/>
            <person name="van Gessel N."/>
            <person name="Grimwood J."/>
            <person name="Hayes R.D."/>
            <person name="Graham S.W."/>
            <person name="Gunter L.E."/>
            <person name="McDaniel S.F."/>
            <person name="Hoernstein S.N.W."/>
            <person name="Larsson A."/>
            <person name="Li F.W."/>
            <person name="Perroud P.F."/>
            <person name="Phillips J."/>
            <person name="Ranjan P."/>
            <person name="Rokshar D.S."/>
            <person name="Rothfels C.J."/>
            <person name="Schneider L."/>
            <person name="Shu S."/>
            <person name="Stevenson D.W."/>
            <person name="Thummler F."/>
            <person name="Tillich M."/>
            <person name="Villarreal Aguilar J.C."/>
            <person name="Widiez T."/>
            <person name="Wong G.K."/>
            <person name="Wymore A."/>
            <person name="Zhang Y."/>
            <person name="Zimmer A.D."/>
            <person name="Quatrano R.S."/>
            <person name="Mayer K.F.X."/>
            <person name="Goodstein D."/>
            <person name="Casacuberta J.M."/>
            <person name="Vandepoele K."/>
            <person name="Reski R."/>
            <person name="Cuming A.C."/>
            <person name="Tuskan G.A."/>
            <person name="Maumus F."/>
            <person name="Salse J."/>
            <person name="Schmutz J."/>
            <person name="Rensing S.A."/>
        </authorList>
    </citation>
    <scope>NUCLEOTIDE SEQUENCE [LARGE SCALE GENOMIC DNA]</scope>
    <source>
        <strain evidence="3 4">cv. Gransden 2004</strain>
    </source>
</reference>
<keyword evidence="4" id="KW-1185">Reference proteome</keyword>
<reference evidence="2 4" key="1">
    <citation type="journal article" date="2008" name="Science">
        <title>The Physcomitrella genome reveals evolutionary insights into the conquest of land by plants.</title>
        <authorList>
            <person name="Rensing S."/>
            <person name="Lang D."/>
            <person name="Zimmer A."/>
            <person name="Terry A."/>
            <person name="Salamov A."/>
            <person name="Shapiro H."/>
            <person name="Nishiyama T."/>
            <person name="Perroud P.-F."/>
            <person name="Lindquist E."/>
            <person name="Kamisugi Y."/>
            <person name="Tanahashi T."/>
            <person name="Sakakibara K."/>
            <person name="Fujita T."/>
            <person name="Oishi K."/>
            <person name="Shin-I T."/>
            <person name="Kuroki Y."/>
            <person name="Toyoda A."/>
            <person name="Suzuki Y."/>
            <person name="Hashimoto A."/>
            <person name="Yamaguchi K."/>
            <person name="Sugano A."/>
            <person name="Kohara Y."/>
            <person name="Fujiyama A."/>
            <person name="Anterola A."/>
            <person name="Aoki S."/>
            <person name="Ashton N."/>
            <person name="Barbazuk W.B."/>
            <person name="Barker E."/>
            <person name="Bennetzen J."/>
            <person name="Bezanilla M."/>
            <person name="Blankenship R."/>
            <person name="Cho S.H."/>
            <person name="Dutcher S."/>
            <person name="Estelle M."/>
            <person name="Fawcett J.A."/>
            <person name="Gundlach H."/>
            <person name="Hanada K."/>
            <person name="Heyl A."/>
            <person name="Hicks K.A."/>
            <person name="Hugh J."/>
            <person name="Lohr M."/>
            <person name="Mayer K."/>
            <person name="Melkozernov A."/>
            <person name="Murata T."/>
            <person name="Nelson D."/>
            <person name="Pils B."/>
            <person name="Prigge M."/>
            <person name="Reiss B."/>
            <person name="Renner T."/>
            <person name="Rombauts S."/>
            <person name="Rushton P."/>
            <person name="Sanderfoot A."/>
            <person name="Schween G."/>
            <person name="Shiu S.-H."/>
            <person name="Stueber K."/>
            <person name="Theodoulou F.L."/>
            <person name="Tu H."/>
            <person name="Van de Peer Y."/>
            <person name="Verrier P.J."/>
            <person name="Waters E."/>
            <person name="Wood A."/>
            <person name="Yang L."/>
            <person name="Cove D."/>
            <person name="Cuming A."/>
            <person name="Hasebe M."/>
            <person name="Lucas S."/>
            <person name="Mishler D.B."/>
            <person name="Reski R."/>
            <person name="Grigoriev I."/>
            <person name="Quatrano R.S."/>
            <person name="Boore J.L."/>
        </authorList>
    </citation>
    <scope>NUCLEOTIDE SEQUENCE [LARGE SCALE GENOMIC DNA]</scope>
    <source>
        <strain evidence="3 4">cv. Gransden 2004</strain>
    </source>
</reference>
<name>A0A2K1J029_PHYPA</name>
<dbReference type="Pfam" id="PF13460">
    <property type="entry name" value="NAD_binding_10"/>
    <property type="match status" value="1"/>
</dbReference>
<organism evidence="2">
    <name type="scientific">Physcomitrium patens</name>
    <name type="common">Spreading-leaved earth moss</name>
    <name type="synonym">Physcomitrella patens</name>
    <dbReference type="NCBI Taxonomy" id="3218"/>
    <lineage>
        <taxon>Eukaryota</taxon>
        <taxon>Viridiplantae</taxon>
        <taxon>Streptophyta</taxon>
        <taxon>Embryophyta</taxon>
        <taxon>Bryophyta</taxon>
        <taxon>Bryophytina</taxon>
        <taxon>Bryopsida</taxon>
        <taxon>Funariidae</taxon>
        <taxon>Funariales</taxon>
        <taxon>Funariaceae</taxon>
        <taxon>Physcomitrium</taxon>
    </lineage>
</organism>
<proteinExistence type="predicted"/>
<evidence type="ECO:0000313" key="2">
    <source>
        <dbReference type="EMBL" id="PNR34878.1"/>
    </source>
</evidence>
<dbReference type="InterPro" id="IPR051207">
    <property type="entry name" value="ComplexI_NDUFA9_subunit"/>
</dbReference>
<dbReference type="Proteomes" id="UP000006727">
    <property type="component" value="Chromosome 18"/>
</dbReference>
<dbReference type="STRING" id="3218.A0A2K1J029"/>
<dbReference type="InterPro" id="IPR016040">
    <property type="entry name" value="NAD(P)-bd_dom"/>
</dbReference>
<evidence type="ECO:0000313" key="3">
    <source>
        <dbReference type="EnsemblPlants" id="PAC:32982791.CDS.1"/>
    </source>
</evidence>
<dbReference type="SUPFAM" id="SSF51735">
    <property type="entry name" value="NAD(P)-binding Rossmann-fold domains"/>
    <property type="match status" value="1"/>
</dbReference>
<dbReference type="Gramene" id="Pp3c18_5720V3.1">
    <property type="protein sequence ID" value="PAC:32982791.CDS.1"/>
    <property type="gene ID" value="Pp3c18_5720"/>
</dbReference>
<dbReference type="AlphaFoldDB" id="A0A2K1J029"/>
<dbReference type="PANTHER" id="PTHR12126:SF16">
    <property type="entry name" value="MIOREX COMPLEX COMPONENT 2"/>
    <property type="match status" value="1"/>
</dbReference>
<dbReference type="GeneID" id="112295626"/>
<feature type="domain" description="NAD(P)-binding" evidence="1">
    <location>
        <begin position="67"/>
        <end position="210"/>
    </location>
</feature>
<dbReference type="PaxDb" id="3218-PP1S185_7V6.1"/>
<protein>
    <recommendedName>
        <fullName evidence="1">NAD(P)-binding domain-containing protein</fullName>
    </recommendedName>
</protein>
<dbReference type="RefSeq" id="XP_024403225.1">
    <property type="nucleotide sequence ID" value="XM_024547457.1"/>
</dbReference>
<dbReference type="OrthoDB" id="276721at2759"/>
<dbReference type="Gramene" id="Pp3c18_5720V3.2">
    <property type="protein sequence ID" value="PAC:32982792.CDS.1"/>
    <property type="gene ID" value="Pp3c18_5720"/>
</dbReference>
<dbReference type="OMA" id="QMYKING"/>
<dbReference type="GO" id="GO:0044877">
    <property type="term" value="F:protein-containing complex binding"/>
    <property type="evidence" value="ECO:0000318"/>
    <property type="project" value="GO_Central"/>
</dbReference>
<accession>A0A2K1J029</accession>
<dbReference type="Gene3D" id="3.40.50.720">
    <property type="entry name" value="NAD(P)-binding Rossmann-like Domain"/>
    <property type="match status" value="1"/>
</dbReference>
<dbReference type="PANTHER" id="PTHR12126">
    <property type="entry name" value="NADH-UBIQUINONE OXIDOREDUCTASE 39 KDA SUBUNIT-RELATED"/>
    <property type="match status" value="1"/>
</dbReference>
<reference evidence="3" key="3">
    <citation type="submission" date="2020-12" db="UniProtKB">
        <authorList>
            <consortium name="EnsemblPlants"/>
        </authorList>
    </citation>
    <scope>IDENTIFICATION</scope>
</reference>
<dbReference type="EnsemblPlants" id="Pp3c18_5720V3.2">
    <property type="protein sequence ID" value="PAC:32982792.CDS.1"/>
    <property type="gene ID" value="Pp3c18_5720"/>
</dbReference>
<dbReference type="GO" id="GO:0006744">
    <property type="term" value="P:ubiquinone biosynthetic process"/>
    <property type="evidence" value="ECO:0000318"/>
    <property type="project" value="GO_Central"/>
</dbReference>